<dbReference type="RefSeq" id="WP_261789834.1">
    <property type="nucleotide sequence ID" value="NZ_CP030139.2"/>
</dbReference>
<dbReference type="Pfam" id="PF08379">
    <property type="entry name" value="Bact_transglu_N"/>
    <property type="match status" value="1"/>
</dbReference>
<organism evidence="2 3">
    <name type="scientific">Synechococcus elongatus PCC 11801</name>
    <dbReference type="NCBI Taxonomy" id="2219813"/>
    <lineage>
        <taxon>Bacteria</taxon>
        <taxon>Bacillati</taxon>
        <taxon>Cyanobacteriota</taxon>
        <taxon>Cyanophyceae</taxon>
        <taxon>Synechococcales</taxon>
        <taxon>Synechococcaceae</taxon>
        <taxon>Synechococcus</taxon>
    </lineage>
</organism>
<dbReference type="InterPro" id="IPR013589">
    <property type="entry name" value="Bac_transglu_N"/>
</dbReference>
<gene>
    <name evidence="2" type="ORF">DOP62_11275</name>
</gene>
<reference evidence="2 3" key="1">
    <citation type="journal article" date="2018" name="Sci. Rep.">
        <title>Genome Features and Biochemical Characteristics of a Robust, Fast Growing and Naturally Transformable Cyanobacterium Synechococcus elongatus PCC 11801 Isolated from India.</title>
        <authorList>
            <person name="Jaiswal D."/>
            <person name="Sengupta A."/>
            <person name="Sohoni S."/>
            <person name="Sengupta S."/>
            <person name="Phadnavis A.G."/>
            <person name="Pakrasi H.B."/>
            <person name="Wangikar P.P."/>
        </authorList>
    </citation>
    <scope>NUCLEOTIDE SEQUENCE [LARGE SCALE GENOMIC DNA]</scope>
    <source>
        <strain evidence="2 3">PCC 11801</strain>
    </source>
</reference>
<dbReference type="AlphaFoldDB" id="A0AAN1QPL5"/>
<dbReference type="Gene3D" id="3.10.620.30">
    <property type="match status" value="1"/>
</dbReference>
<dbReference type="InterPro" id="IPR038765">
    <property type="entry name" value="Papain-like_cys_pep_sf"/>
</dbReference>
<evidence type="ECO:0000313" key="3">
    <source>
        <dbReference type="Proteomes" id="UP000267249"/>
    </source>
</evidence>
<dbReference type="Pfam" id="PF01841">
    <property type="entry name" value="Transglut_core"/>
    <property type="match status" value="1"/>
</dbReference>
<sequence length="301" mass="34474">MKRSLRWTRSRLNRMPHFRIQHQIEYRYDAPVELQPHWIRLQPRGNHFQQLRSFQLQIHPQPNRLFEVQELDGNLCQRAWFDRPSDHFKLQAIAEVVTCLDNPFEFLLEPWAIRLPLRSEAQSQHDRLAPYRCSLLPGGFDPACVRLAQQLLEQAKNDTLSFLLLLNQYLYERIRYVQRPFGDPRWPGQTLALGQGSCRDTTVLFLEVCRVVGLAGRFVSGYHWGGPEAETFDLHAWAEVYLPGAGWRGFDPTIGLATAEAHIAIASAPLPSQAAPTEGSYYGPGISATLSYQVVLVRLSD</sequence>
<dbReference type="SUPFAM" id="SSF54001">
    <property type="entry name" value="Cysteine proteinases"/>
    <property type="match status" value="1"/>
</dbReference>
<evidence type="ECO:0000259" key="1">
    <source>
        <dbReference type="SMART" id="SM00460"/>
    </source>
</evidence>
<protein>
    <submittedName>
        <fullName evidence="2">Transglutaminase family protein</fullName>
    </submittedName>
</protein>
<dbReference type="SMART" id="SM00460">
    <property type="entry name" value="TGc"/>
    <property type="match status" value="1"/>
</dbReference>
<dbReference type="Proteomes" id="UP000267249">
    <property type="component" value="Chromosome"/>
</dbReference>
<dbReference type="EMBL" id="CP030139">
    <property type="protein sequence ID" value="AZB73218.2"/>
    <property type="molecule type" value="Genomic_DNA"/>
</dbReference>
<accession>A0AAN1QPL5</accession>
<proteinExistence type="predicted"/>
<dbReference type="PANTHER" id="PTHR33490">
    <property type="entry name" value="BLR5614 PROTEIN-RELATED"/>
    <property type="match status" value="1"/>
</dbReference>
<dbReference type="InterPro" id="IPR002931">
    <property type="entry name" value="Transglutaminase-like"/>
</dbReference>
<name>A0AAN1QPL5_SYNEL</name>
<feature type="domain" description="Transglutaminase-like" evidence="1">
    <location>
        <begin position="190"/>
        <end position="254"/>
    </location>
</feature>
<evidence type="ECO:0000313" key="2">
    <source>
        <dbReference type="EMBL" id="AZB73218.2"/>
    </source>
</evidence>
<dbReference type="PANTHER" id="PTHR33490:SF1">
    <property type="entry name" value="SLL1233 PROTEIN"/>
    <property type="match status" value="1"/>
</dbReference>